<dbReference type="EMBL" id="KL142381">
    <property type="protein sequence ID" value="KDR75230.1"/>
    <property type="molecule type" value="Genomic_DNA"/>
</dbReference>
<dbReference type="GO" id="GO:0019901">
    <property type="term" value="F:protein kinase binding"/>
    <property type="evidence" value="ECO:0007669"/>
    <property type="project" value="InterPro"/>
</dbReference>
<evidence type="ECO:0000313" key="2">
    <source>
        <dbReference type="EMBL" id="KDR75230.1"/>
    </source>
</evidence>
<dbReference type="PANTHER" id="PTHR15615">
    <property type="match status" value="1"/>
</dbReference>
<gene>
    <name evidence="2" type="ORF">GALMADRAFT_249214</name>
</gene>
<protein>
    <recommendedName>
        <fullName evidence="4">Cyclin N-terminal domain-containing protein</fullName>
    </recommendedName>
</protein>
<dbReference type="STRING" id="685588.A0A067SWA4"/>
<evidence type="ECO:0008006" key="4">
    <source>
        <dbReference type="Google" id="ProtNLM"/>
    </source>
</evidence>
<dbReference type="HOGENOM" id="CLU_018882_0_0_1"/>
<reference evidence="3" key="1">
    <citation type="journal article" date="2014" name="Proc. Natl. Acad. Sci. U.S.A.">
        <title>Extensive sampling of basidiomycete genomes demonstrates inadequacy of the white-rot/brown-rot paradigm for wood decay fungi.</title>
        <authorList>
            <person name="Riley R."/>
            <person name="Salamov A.A."/>
            <person name="Brown D.W."/>
            <person name="Nagy L.G."/>
            <person name="Floudas D."/>
            <person name="Held B.W."/>
            <person name="Levasseur A."/>
            <person name="Lombard V."/>
            <person name="Morin E."/>
            <person name="Otillar R."/>
            <person name="Lindquist E.A."/>
            <person name="Sun H."/>
            <person name="LaButti K.M."/>
            <person name="Schmutz J."/>
            <person name="Jabbour D."/>
            <person name="Luo H."/>
            <person name="Baker S.E."/>
            <person name="Pisabarro A.G."/>
            <person name="Walton J.D."/>
            <person name="Blanchette R.A."/>
            <person name="Henrissat B."/>
            <person name="Martin F."/>
            <person name="Cullen D."/>
            <person name="Hibbett D.S."/>
            <person name="Grigoriev I.V."/>
        </authorList>
    </citation>
    <scope>NUCLEOTIDE SEQUENCE [LARGE SCALE GENOMIC DNA]</scope>
    <source>
        <strain evidence="3">CBS 339.88</strain>
    </source>
</reference>
<dbReference type="CDD" id="cd20557">
    <property type="entry name" value="CYCLIN_ScPCL1-like"/>
    <property type="match status" value="1"/>
</dbReference>
<dbReference type="InterPro" id="IPR013922">
    <property type="entry name" value="Cyclin_PHO80-like"/>
</dbReference>
<feature type="compositionally biased region" description="Low complexity" evidence="1">
    <location>
        <begin position="29"/>
        <end position="42"/>
    </location>
</feature>
<dbReference type="Gene3D" id="1.10.472.10">
    <property type="entry name" value="Cyclin-like"/>
    <property type="match status" value="1"/>
</dbReference>
<feature type="compositionally biased region" description="Low complexity" evidence="1">
    <location>
        <begin position="50"/>
        <end position="61"/>
    </location>
</feature>
<feature type="region of interest" description="Disordered" evidence="1">
    <location>
        <begin position="1"/>
        <end position="90"/>
    </location>
</feature>
<feature type="compositionally biased region" description="Low complexity" evidence="1">
    <location>
        <begin position="400"/>
        <end position="411"/>
    </location>
</feature>
<accession>A0A067SWA4</accession>
<dbReference type="PANTHER" id="PTHR15615:SF36">
    <property type="entry name" value="PHO85 CYCLIN-5"/>
    <property type="match status" value="1"/>
</dbReference>
<evidence type="ECO:0000256" key="1">
    <source>
        <dbReference type="SAM" id="MobiDB-lite"/>
    </source>
</evidence>
<dbReference type="GO" id="GO:0016538">
    <property type="term" value="F:cyclin-dependent protein serine/threonine kinase regulator activity"/>
    <property type="evidence" value="ECO:0007669"/>
    <property type="project" value="TreeGrafter"/>
</dbReference>
<proteinExistence type="predicted"/>
<name>A0A067SWA4_GALM3</name>
<feature type="region of interest" description="Disordered" evidence="1">
    <location>
        <begin position="400"/>
        <end position="431"/>
    </location>
</feature>
<feature type="compositionally biased region" description="Low complexity" evidence="1">
    <location>
        <begin position="509"/>
        <end position="523"/>
    </location>
</feature>
<feature type="region of interest" description="Disordered" evidence="1">
    <location>
        <begin position="117"/>
        <end position="163"/>
    </location>
</feature>
<feature type="region of interest" description="Disordered" evidence="1">
    <location>
        <begin position="493"/>
        <end position="523"/>
    </location>
</feature>
<dbReference type="AlphaFoldDB" id="A0A067SWA4"/>
<feature type="compositionally biased region" description="Polar residues" evidence="1">
    <location>
        <begin position="125"/>
        <end position="134"/>
    </location>
</feature>
<feature type="compositionally biased region" description="Polar residues" evidence="1">
    <location>
        <begin position="142"/>
        <end position="155"/>
    </location>
</feature>
<sequence>MHATAQLIAQRAPPATRAKARWQPYYANSSASSSTSLPTRSPFLHTPHASVSSPPSSQISSCDLNRIRQPLPTPTAQTPKDLPPRDPTKHKFAAGLIDQAVNTLSEIWRPQDIPREFQAPPKAATSPSTSQSHIPSHPKQHNGISRSTPVPSLSTQPPPTPISVQITENISVTSQAILAAGTDVDQNLLPIKTFVHEVLRRSRTSGSILQAALCYLEAIRPKVSELLRQENMGVRAHYQPDSRIQPATPEELEREAELCAMEESSQTFDDSMKTIRVTDCGPEELEMSAESDRASISSLIAEPSVTSKPSSTPSLPSPLLCPRRAFLASLILASKFFQDKCYSNRAWSKVSGLPPREIGRCERALGQALEWRLWVGKTPVSLQSTTPAATPIRTVVRSQSEGSLLSTSSSSKPFLAQDESRPIPQDLASGKRVNAPSLKTGLRRASTLPDGAFAAQLGGPRQSVPVIAVDIDQDQDMQIAFNDPKQEQEIAMDSTGSTYAPSPETPGLTYSPSSTESSSGDSTIQMSTLEDNMFPSANASQLWLEQVDPRCGAFKSASPAPFEGSYRYDGSNFLLDLARYSKGNHVAVIQSEPGSCAPHYLWHEDNHHISLEATGVH</sequence>
<dbReference type="Proteomes" id="UP000027222">
    <property type="component" value="Unassembled WGS sequence"/>
</dbReference>
<dbReference type="GO" id="GO:0000307">
    <property type="term" value="C:cyclin-dependent protein kinase holoenzyme complex"/>
    <property type="evidence" value="ECO:0007669"/>
    <property type="project" value="TreeGrafter"/>
</dbReference>
<evidence type="ECO:0000313" key="3">
    <source>
        <dbReference type="Proteomes" id="UP000027222"/>
    </source>
</evidence>
<organism evidence="2 3">
    <name type="scientific">Galerina marginata (strain CBS 339.88)</name>
    <dbReference type="NCBI Taxonomy" id="685588"/>
    <lineage>
        <taxon>Eukaryota</taxon>
        <taxon>Fungi</taxon>
        <taxon>Dikarya</taxon>
        <taxon>Basidiomycota</taxon>
        <taxon>Agaricomycotina</taxon>
        <taxon>Agaricomycetes</taxon>
        <taxon>Agaricomycetidae</taxon>
        <taxon>Agaricales</taxon>
        <taxon>Agaricineae</taxon>
        <taxon>Strophariaceae</taxon>
        <taxon>Galerina</taxon>
    </lineage>
</organism>
<dbReference type="OrthoDB" id="286814at2759"/>
<dbReference type="GO" id="GO:0005634">
    <property type="term" value="C:nucleus"/>
    <property type="evidence" value="ECO:0007669"/>
    <property type="project" value="TreeGrafter"/>
</dbReference>
<keyword evidence="3" id="KW-1185">Reference proteome</keyword>